<dbReference type="InParanoid" id="A0A7J7DFK8"/>
<evidence type="ECO:0000313" key="1">
    <source>
        <dbReference type="EMBL" id="KAF5745147.1"/>
    </source>
</evidence>
<keyword evidence="2" id="KW-1185">Reference proteome</keyword>
<sequence>MSSLEDEKLIQMVYDFIESSESSSSPAYSSSASSDSLSFNHHTKYFTLQEILRSGTEAESGVLKSVLKHMRLNKRDANKRSTTTTGLKKWLAKKLQIDGFNASLCQTSWVTSSGCAGGDYEYIDIVIKDGNGGETRLIVDIDFKSQFELARPTQSYKELTDLLPTIYVGDENKLNNIITLLCAAAKQSLKDRGLHIPPWRTLTYMQCKWLGRAQKWKKWL</sequence>
<evidence type="ECO:0000313" key="2">
    <source>
        <dbReference type="Proteomes" id="UP000593562"/>
    </source>
</evidence>
<dbReference type="PANTHER" id="PTHR31579">
    <property type="entry name" value="OS03G0796600 PROTEIN"/>
    <property type="match status" value="1"/>
</dbReference>
<comment type="caution">
    <text evidence="1">The sequence shown here is derived from an EMBL/GenBank/DDBJ whole genome shotgun (WGS) entry which is preliminary data.</text>
</comment>
<dbReference type="Proteomes" id="UP000593562">
    <property type="component" value="Unassembled WGS sequence"/>
</dbReference>
<reference evidence="1 2" key="1">
    <citation type="journal article" date="2020" name="Nat. Commun.">
        <title>Genome of Tripterygium wilfordii and identification of cytochrome P450 involved in triptolide biosynthesis.</title>
        <authorList>
            <person name="Tu L."/>
            <person name="Su P."/>
            <person name="Zhang Z."/>
            <person name="Gao L."/>
            <person name="Wang J."/>
            <person name="Hu T."/>
            <person name="Zhou J."/>
            <person name="Zhang Y."/>
            <person name="Zhao Y."/>
            <person name="Liu Y."/>
            <person name="Song Y."/>
            <person name="Tong Y."/>
            <person name="Lu Y."/>
            <person name="Yang J."/>
            <person name="Xu C."/>
            <person name="Jia M."/>
            <person name="Peters R.J."/>
            <person name="Huang L."/>
            <person name="Gao W."/>
        </authorList>
    </citation>
    <scope>NUCLEOTIDE SEQUENCE [LARGE SCALE GENOMIC DNA]</scope>
    <source>
        <strain evidence="2">cv. XIE 37</strain>
        <tissue evidence="1">Leaf</tissue>
    </source>
</reference>
<dbReference type="EMBL" id="JAAARO010000007">
    <property type="protein sequence ID" value="KAF5745147.1"/>
    <property type="molecule type" value="Genomic_DNA"/>
</dbReference>
<protein>
    <submittedName>
        <fullName evidence="1">Uncharacterized protein</fullName>
    </submittedName>
</protein>
<dbReference type="OrthoDB" id="691424at2759"/>
<proteinExistence type="predicted"/>
<organism evidence="1 2">
    <name type="scientific">Tripterygium wilfordii</name>
    <name type="common">Thunder God vine</name>
    <dbReference type="NCBI Taxonomy" id="458696"/>
    <lineage>
        <taxon>Eukaryota</taxon>
        <taxon>Viridiplantae</taxon>
        <taxon>Streptophyta</taxon>
        <taxon>Embryophyta</taxon>
        <taxon>Tracheophyta</taxon>
        <taxon>Spermatophyta</taxon>
        <taxon>Magnoliopsida</taxon>
        <taxon>eudicotyledons</taxon>
        <taxon>Gunneridae</taxon>
        <taxon>Pentapetalae</taxon>
        <taxon>rosids</taxon>
        <taxon>fabids</taxon>
        <taxon>Celastrales</taxon>
        <taxon>Celastraceae</taxon>
        <taxon>Tripterygium</taxon>
    </lineage>
</organism>
<dbReference type="NCBIfam" id="TIGR01615">
    <property type="entry name" value="A_thal_3542"/>
    <property type="match status" value="1"/>
</dbReference>
<accession>A0A7J7DFK8</accession>
<dbReference type="AlphaFoldDB" id="A0A7J7DFK8"/>
<dbReference type="Pfam" id="PF04720">
    <property type="entry name" value="PDDEXK_6"/>
    <property type="match status" value="1"/>
</dbReference>
<dbReference type="PANTHER" id="PTHR31579:SF34">
    <property type="entry name" value="T14N5.3 PROTEIN"/>
    <property type="match status" value="1"/>
</dbReference>
<dbReference type="InterPro" id="IPR006502">
    <property type="entry name" value="PDDEXK-like"/>
</dbReference>
<gene>
    <name evidence="1" type="ORF">HS088_TW07G00728</name>
</gene>
<name>A0A7J7DFK8_TRIWF</name>